<evidence type="ECO:0000256" key="2">
    <source>
        <dbReference type="ARBA" id="ARBA00023125"/>
    </source>
</evidence>
<dbReference type="PANTHER" id="PTHR42756:SF1">
    <property type="entry name" value="TRANSCRIPTIONAL REPRESSOR OF EMRAB OPERON"/>
    <property type="match status" value="1"/>
</dbReference>
<dbReference type="AlphaFoldDB" id="A0A059KL11"/>
<keyword evidence="7" id="KW-1185">Reference proteome</keyword>
<keyword evidence="3" id="KW-0804">Transcription</keyword>
<evidence type="ECO:0000256" key="3">
    <source>
        <dbReference type="ARBA" id="ARBA00023163"/>
    </source>
</evidence>
<dbReference type="InterPro" id="IPR036390">
    <property type="entry name" value="WH_DNA-bd_sf"/>
</dbReference>
<dbReference type="eggNOG" id="COG1846">
    <property type="taxonomic scope" value="Bacteria"/>
</dbReference>
<dbReference type="PANTHER" id="PTHR42756">
    <property type="entry name" value="TRANSCRIPTIONAL REGULATOR, MARR"/>
    <property type="match status" value="1"/>
</dbReference>
<evidence type="ECO:0000313" key="7">
    <source>
        <dbReference type="Proteomes" id="UP000026714"/>
    </source>
</evidence>
<dbReference type="PROSITE" id="PS50995">
    <property type="entry name" value="HTH_MARR_2"/>
    <property type="match status" value="1"/>
</dbReference>
<dbReference type="EMBL" id="AZRA01000056">
    <property type="protein sequence ID" value="KDB52146.1"/>
    <property type="molecule type" value="Genomic_DNA"/>
</dbReference>
<keyword evidence="2" id="KW-0238">DNA-binding</keyword>
<protein>
    <submittedName>
        <fullName evidence="6">Transcriptional regulator, MarR family</fullName>
    </submittedName>
</protein>
<accession>A0A059KL11</accession>
<dbReference type="RefSeq" id="WP_051631919.1">
    <property type="nucleotide sequence ID" value="NZ_AZRA01000056.1"/>
</dbReference>
<keyword evidence="1" id="KW-0805">Transcription regulation</keyword>
<dbReference type="Gene3D" id="1.10.10.10">
    <property type="entry name" value="Winged helix-like DNA-binding domain superfamily/Winged helix DNA-binding domain"/>
    <property type="match status" value="1"/>
</dbReference>
<reference evidence="6 7" key="1">
    <citation type="journal article" date="2014" name="FEMS Microbiol. Ecol.">
        <title>Sphaerotilus natans encrusted with nanoball-shaped Fe(III) oxide minerals formed by nitrate-reducing mixotrophic Fe(II) oxidation.</title>
        <authorList>
            <person name="Park S."/>
            <person name="Kim D.H."/>
            <person name="Lee J.H."/>
            <person name="Hur H.G."/>
        </authorList>
    </citation>
    <scope>NUCLEOTIDE SEQUENCE [LARGE SCALE GENOMIC DNA]</scope>
    <source>
        <strain evidence="6 7">DSM 6575</strain>
    </source>
</reference>
<feature type="region of interest" description="Disordered" evidence="4">
    <location>
        <begin position="148"/>
        <end position="170"/>
    </location>
</feature>
<feature type="domain" description="HTH marR-type" evidence="5">
    <location>
        <begin position="14"/>
        <end position="146"/>
    </location>
</feature>
<dbReference type="GO" id="GO:0003700">
    <property type="term" value="F:DNA-binding transcription factor activity"/>
    <property type="evidence" value="ECO:0007669"/>
    <property type="project" value="InterPro"/>
</dbReference>
<evidence type="ECO:0000313" key="6">
    <source>
        <dbReference type="EMBL" id="KDB52146.1"/>
    </source>
</evidence>
<dbReference type="InterPro" id="IPR036388">
    <property type="entry name" value="WH-like_DNA-bd_sf"/>
</dbReference>
<dbReference type="InterPro" id="IPR000835">
    <property type="entry name" value="HTH_MarR-typ"/>
</dbReference>
<evidence type="ECO:0000259" key="5">
    <source>
        <dbReference type="PROSITE" id="PS50995"/>
    </source>
</evidence>
<gene>
    <name evidence="6" type="ORF">X805_22410</name>
</gene>
<evidence type="ECO:0000256" key="1">
    <source>
        <dbReference type="ARBA" id="ARBA00023015"/>
    </source>
</evidence>
<name>A0A059KL11_9BURK</name>
<sequence length="170" mass="19009">MPRHRPDSPDFVKEEFPLYWLARVYGVYTMEMERALKPIGLDIPSWRALLILAERGTSSMSEISLHAIAKLSTVTKLVYRMKAEGLVDTATSELDARVTVVTLTAQGRQAIERGQLATRHIFQRSFEGLTPTQIRRLNESLHQILDNLSPRHADVAAGRPPSGESEGDAD</sequence>
<dbReference type="Proteomes" id="UP000026714">
    <property type="component" value="Unassembled WGS sequence"/>
</dbReference>
<dbReference type="GO" id="GO:0003677">
    <property type="term" value="F:DNA binding"/>
    <property type="evidence" value="ECO:0007669"/>
    <property type="project" value="UniProtKB-KW"/>
</dbReference>
<evidence type="ECO:0000256" key="4">
    <source>
        <dbReference type="SAM" id="MobiDB-lite"/>
    </source>
</evidence>
<dbReference type="SMART" id="SM00347">
    <property type="entry name" value="HTH_MARR"/>
    <property type="match status" value="1"/>
</dbReference>
<organism evidence="6 7">
    <name type="scientific">Sphaerotilus natans subsp. natans DSM 6575</name>
    <dbReference type="NCBI Taxonomy" id="1286631"/>
    <lineage>
        <taxon>Bacteria</taxon>
        <taxon>Pseudomonadati</taxon>
        <taxon>Pseudomonadota</taxon>
        <taxon>Betaproteobacteria</taxon>
        <taxon>Burkholderiales</taxon>
        <taxon>Sphaerotilaceae</taxon>
        <taxon>Sphaerotilus</taxon>
    </lineage>
</organism>
<dbReference type="SUPFAM" id="SSF46785">
    <property type="entry name" value="Winged helix' DNA-binding domain"/>
    <property type="match status" value="1"/>
</dbReference>
<comment type="caution">
    <text evidence="6">The sequence shown here is derived from an EMBL/GenBank/DDBJ whole genome shotgun (WGS) entry which is preliminary data.</text>
</comment>
<proteinExistence type="predicted"/>
<dbReference type="STRING" id="34103.SAMN05421778_10624"/>